<dbReference type="NCBIfam" id="NF045971">
    <property type="entry name" value="conju_CD1110"/>
    <property type="match status" value="1"/>
</dbReference>
<sequence length="598" mass="67265">MFSQGVLDVKDIIAPPAIEIDFNHLLVGGTYFRTFFATGFPRWVGANWLAPLINFEKPLTISTFYYPVDSALIMQRLKRKIAEMQATLNLDIEAGKIPDPSVKVALRDAEDLQDQIASGNEKFFHFGLYVTARAKNLKELERISRNVESTLSAIGVIVKIASLQQEEGFITSMPLAEDRIHLTRNMDTTSLATTFPFVSSELSMDDGIMYGVNKHNKSLIVFDRFQMPNANMVIFATSGAGKSYFVKLEAMRSLMLGTDVIIIDPEKEYEKMTTTIGGEYISFSQDGDQKLNPFELSGMFDKDEDELRFKILFLQGLIKIMVGGSLSPIETAILDRALILTYKEKGISPDPATQRREPPLLEDLYKVLNAMAEPEAHNLAQRLERYLKGSAAGIFDRRSNVEIKNTFTVFSIRDLTDEMRPIAMAMMLDYIWTRVKKDRRQRILIIDEAWWMMQYPDAARFVYSVAKRARKYALGLTTISQDVEDFLDSDFGKAVVTNSSIQILLKQSPAAVDRIKEVFYLSDGERDYLLSAGVGEGLFFAGNNHVAMQVIASENEHNLITTNPKELLKKEAEEKALAGQAENAQPARADLALNSSEQ</sequence>
<dbReference type="SUPFAM" id="SSF52540">
    <property type="entry name" value="P-loop containing nucleoside triphosphate hydrolases"/>
    <property type="match status" value="1"/>
</dbReference>
<keyword evidence="1" id="KW-0175">Coiled coil</keyword>
<comment type="caution">
    <text evidence="4">The sequence shown here is derived from an EMBL/GenBank/DDBJ whole genome shotgun (WGS) entry which is preliminary data.</text>
</comment>
<proteinExistence type="predicted"/>
<dbReference type="InterPro" id="IPR027417">
    <property type="entry name" value="P-loop_NTPase"/>
</dbReference>
<dbReference type="Proteomes" id="UP000781173">
    <property type="component" value="Unassembled WGS sequence"/>
</dbReference>
<dbReference type="PANTHER" id="PTHR30121:SF6">
    <property type="entry name" value="SLR6007 PROTEIN"/>
    <property type="match status" value="1"/>
</dbReference>
<evidence type="ECO:0000313" key="5">
    <source>
        <dbReference type="Proteomes" id="UP000781173"/>
    </source>
</evidence>
<evidence type="ECO:0000313" key="4">
    <source>
        <dbReference type="EMBL" id="MBW7953618.1"/>
    </source>
</evidence>
<reference evidence="4" key="1">
    <citation type="journal article" date="2022" name="ISME J.">
        <title>A general approach to explore prokaryotic protein glycosylation reveals the unique surface layer modulation of an anammox bacterium.</title>
        <authorList>
            <person name="Pabst M."/>
            <person name="Grouzdev D.S."/>
            <person name="Lawson C.E."/>
            <person name="Kleikamp H.B.C."/>
            <person name="de Ram C."/>
            <person name="Louwen R."/>
            <person name="Lin Y.M."/>
            <person name="Lucker S."/>
            <person name="van Loosdrecht M.C.M."/>
            <person name="Laureni M."/>
        </authorList>
    </citation>
    <scope>NUCLEOTIDE SEQUENCE</scope>
    <source>
        <strain evidence="4">BROCD043</strain>
    </source>
</reference>
<dbReference type="Pfam" id="PF19044">
    <property type="entry name" value="P-loop_TraG"/>
    <property type="match status" value="1"/>
</dbReference>
<protein>
    <submittedName>
        <fullName evidence="4">ATP-binding protein</fullName>
    </submittedName>
</protein>
<organism evidence="4 5">
    <name type="scientific">Candidatus Dojkabacteria bacterium</name>
    <dbReference type="NCBI Taxonomy" id="2099670"/>
    <lineage>
        <taxon>Bacteria</taxon>
        <taxon>Candidatus Dojkabacteria</taxon>
    </lineage>
</organism>
<feature type="domain" description="TraG P-loop" evidence="3">
    <location>
        <begin position="226"/>
        <end position="532"/>
    </location>
</feature>
<keyword evidence="4" id="KW-0067">ATP-binding</keyword>
<dbReference type="Gene3D" id="3.40.50.300">
    <property type="entry name" value="P-loop containing nucleotide triphosphate hydrolases"/>
    <property type="match status" value="1"/>
</dbReference>
<dbReference type="Gene3D" id="1.10.8.730">
    <property type="match status" value="1"/>
</dbReference>
<feature type="coiled-coil region" evidence="1">
    <location>
        <begin position="74"/>
        <end position="122"/>
    </location>
</feature>
<dbReference type="InterPro" id="IPR043964">
    <property type="entry name" value="P-loop_TraG"/>
</dbReference>
<keyword evidence="4" id="KW-0547">Nucleotide-binding</keyword>
<evidence type="ECO:0000256" key="2">
    <source>
        <dbReference type="SAM" id="MobiDB-lite"/>
    </source>
</evidence>
<feature type="region of interest" description="Disordered" evidence="2">
    <location>
        <begin position="574"/>
        <end position="598"/>
    </location>
</feature>
<name>A0A952AIY3_9BACT</name>
<dbReference type="CDD" id="cd01127">
    <property type="entry name" value="TrwB_TraG_TraD_VirD4"/>
    <property type="match status" value="1"/>
</dbReference>
<dbReference type="GO" id="GO:0005524">
    <property type="term" value="F:ATP binding"/>
    <property type="evidence" value="ECO:0007669"/>
    <property type="project" value="UniProtKB-KW"/>
</dbReference>
<accession>A0A952AIY3</accession>
<dbReference type="InterPro" id="IPR051162">
    <property type="entry name" value="T4SS_component"/>
</dbReference>
<dbReference type="AlphaFoldDB" id="A0A952AIY3"/>
<gene>
    <name evidence="4" type="ORF">H3C67_02425</name>
</gene>
<evidence type="ECO:0000256" key="1">
    <source>
        <dbReference type="SAM" id="Coils"/>
    </source>
</evidence>
<dbReference type="PANTHER" id="PTHR30121">
    <property type="entry name" value="UNCHARACTERIZED PROTEIN YJGR-RELATED"/>
    <property type="match status" value="1"/>
</dbReference>
<evidence type="ECO:0000259" key="3">
    <source>
        <dbReference type="Pfam" id="PF19044"/>
    </source>
</evidence>
<dbReference type="EMBL" id="JACFOF010000004">
    <property type="protein sequence ID" value="MBW7953618.1"/>
    <property type="molecule type" value="Genomic_DNA"/>
</dbReference>